<reference evidence="2" key="1">
    <citation type="submission" date="2019-11" db="EMBL/GenBank/DDBJ databases">
        <authorList>
            <person name="Feng L."/>
        </authorList>
    </citation>
    <scope>NUCLEOTIDE SEQUENCE</scope>
    <source>
        <strain evidence="2">PclaraLFYP37</strain>
    </source>
</reference>
<organism evidence="2">
    <name type="scientific">Paraprevotella clara</name>
    <dbReference type="NCBI Taxonomy" id="454154"/>
    <lineage>
        <taxon>Bacteria</taxon>
        <taxon>Pseudomonadati</taxon>
        <taxon>Bacteroidota</taxon>
        <taxon>Bacteroidia</taxon>
        <taxon>Bacteroidales</taxon>
        <taxon>Prevotellaceae</taxon>
        <taxon>Paraprevotella</taxon>
    </lineage>
</organism>
<evidence type="ECO:0000313" key="2">
    <source>
        <dbReference type="EMBL" id="VYU45931.1"/>
    </source>
</evidence>
<dbReference type="SUPFAM" id="SSF56935">
    <property type="entry name" value="Porins"/>
    <property type="match status" value="1"/>
</dbReference>
<dbReference type="Pfam" id="PF07396">
    <property type="entry name" value="Porin_O_P"/>
    <property type="match status" value="1"/>
</dbReference>
<dbReference type="Gene3D" id="2.40.160.10">
    <property type="entry name" value="Porin"/>
    <property type="match status" value="1"/>
</dbReference>
<name>A0A6N3F1V0_9BACT</name>
<dbReference type="InterPro" id="IPR023614">
    <property type="entry name" value="Porin_dom_sf"/>
</dbReference>
<dbReference type="EMBL" id="CACRUT010000016">
    <property type="protein sequence ID" value="VYU45931.1"/>
    <property type="molecule type" value="Genomic_DNA"/>
</dbReference>
<feature type="signal peptide" evidence="1">
    <location>
        <begin position="1"/>
        <end position="19"/>
    </location>
</feature>
<evidence type="ECO:0000256" key="1">
    <source>
        <dbReference type="SAM" id="SignalP"/>
    </source>
</evidence>
<proteinExistence type="predicted"/>
<gene>
    <name evidence="2" type="ORF">PCLFYP37_02977</name>
</gene>
<keyword evidence="1" id="KW-0732">Signal</keyword>
<feature type="chain" id="PRO_5026822299" evidence="1">
    <location>
        <begin position="20"/>
        <end position="340"/>
    </location>
</feature>
<dbReference type="InterPro" id="IPR010870">
    <property type="entry name" value="Porin_O/P"/>
</dbReference>
<sequence>MKQISILALSILLALPAAADEGKEGKAKTDYRPVVHGTLRGKYEYQPEEKAGRFQVRTARVSIEGKVAPVVAYKAEIDLSDEGKIKMLDAYTRLSPLKGFDFTIGQMRVPFTIDAHRSPHQQYFANRSFIAKQVGNVRDVGATLGYKIGGPLPLTLQAGMFNGSGLTDQKDFWTNNINYSAKAQWQLPKGFSVTLSAQKIRPEHISVNMYDGGITYQAGRWMIEAEYLYKHYTKDAFQDVNAFDGFICYDLPLKKVFSKISFLGRFDYMGDHSDGTANENGHLTLTDAERKRITGGITLSIAKPFISDIRINYEKYFYNEGATPKVSEQDKFVIEFMTRF</sequence>
<protein>
    <submittedName>
        <fullName evidence="2">Phosphate-selective porin O and P</fullName>
    </submittedName>
</protein>
<accession>A0A6N3F1V0</accession>
<dbReference type="AlphaFoldDB" id="A0A6N3F1V0"/>
<dbReference type="RefSeq" id="WP_302975912.1">
    <property type="nucleotide sequence ID" value="NZ_CACRUT010000016.1"/>
</dbReference>